<proteinExistence type="predicted"/>
<dbReference type="Pfam" id="PF13649">
    <property type="entry name" value="Methyltransf_25"/>
    <property type="match status" value="1"/>
</dbReference>
<evidence type="ECO:0000313" key="6">
    <source>
        <dbReference type="Proteomes" id="UP001284537"/>
    </source>
</evidence>
<dbReference type="Proteomes" id="UP001284537">
    <property type="component" value="Unassembled WGS sequence"/>
</dbReference>
<evidence type="ECO:0000313" key="5">
    <source>
        <dbReference type="EMBL" id="MDX8126526.1"/>
    </source>
</evidence>
<name>A0ABU4UAQ3_9GAMM</name>
<keyword evidence="2 5" id="KW-0808">Transferase</keyword>
<protein>
    <submittedName>
        <fullName evidence="5">Class I SAM-dependent methyltransferase</fullName>
        <ecNumber evidence="5">2.1.1.-</ecNumber>
    </submittedName>
</protein>
<dbReference type="GO" id="GO:0032259">
    <property type="term" value="P:methylation"/>
    <property type="evidence" value="ECO:0007669"/>
    <property type="project" value="UniProtKB-KW"/>
</dbReference>
<evidence type="ECO:0000256" key="3">
    <source>
        <dbReference type="ARBA" id="ARBA00022691"/>
    </source>
</evidence>
<dbReference type="RefSeq" id="WP_319960693.1">
    <property type="nucleotide sequence ID" value="NZ_JAXARY010000003.1"/>
</dbReference>
<reference evidence="5 6" key="1">
    <citation type="submission" date="2023-11" db="EMBL/GenBank/DDBJ databases">
        <authorList>
            <person name="Ouyang M.-Y."/>
        </authorList>
    </citation>
    <scope>NUCLEOTIDE SEQUENCE [LARGE SCALE GENOMIC DNA]</scope>
    <source>
        <strain evidence="5 6">OY6</strain>
    </source>
</reference>
<dbReference type="Gene3D" id="3.40.50.150">
    <property type="entry name" value="Vaccinia Virus protein VP39"/>
    <property type="match status" value="1"/>
</dbReference>
<dbReference type="Gene3D" id="2.20.130.10">
    <property type="entry name" value="CAC2371-like domains"/>
    <property type="match status" value="1"/>
</dbReference>
<dbReference type="InterPro" id="IPR041698">
    <property type="entry name" value="Methyltransf_25"/>
</dbReference>
<feature type="domain" description="Methyltransferase" evidence="4">
    <location>
        <begin position="43"/>
        <end position="141"/>
    </location>
</feature>
<gene>
    <name evidence="5" type="ORF">QLH52_04485</name>
</gene>
<dbReference type="InterPro" id="IPR029063">
    <property type="entry name" value="SAM-dependent_MTases_sf"/>
</dbReference>
<organism evidence="5 6">
    <name type="scientific">Methylomonas defluvii</name>
    <dbReference type="NCBI Taxonomy" id="3045149"/>
    <lineage>
        <taxon>Bacteria</taxon>
        <taxon>Pseudomonadati</taxon>
        <taxon>Pseudomonadota</taxon>
        <taxon>Gammaproteobacteria</taxon>
        <taxon>Methylococcales</taxon>
        <taxon>Methylococcaceae</taxon>
        <taxon>Methylomonas</taxon>
    </lineage>
</organism>
<evidence type="ECO:0000256" key="2">
    <source>
        <dbReference type="ARBA" id="ARBA00022679"/>
    </source>
</evidence>
<evidence type="ECO:0000259" key="4">
    <source>
        <dbReference type="Pfam" id="PF13649"/>
    </source>
</evidence>
<accession>A0ABU4UAQ3</accession>
<dbReference type="EC" id="2.1.1.-" evidence="5"/>
<keyword evidence="3" id="KW-0949">S-adenosyl-L-methionine</keyword>
<dbReference type="EMBL" id="JAXARY010000003">
    <property type="protein sequence ID" value="MDX8126526.1"/>
    <property type="molecule type" value="Genomic_DNA"/>
</dbReference>
<dbReference type="PANTHER" id="PTHR43464">
    <property type="entry name" value="METHYLTRANSFERASE"/>
    <property type="match status" value="1"/>
</dbReference>
<dbReference type="CDD" id="cd02440">
    <property type="entry name" value="AdoMet_MTases"/>
    <property type="match status" value="1"/>
</dbReference>
<dbReference type="GO" id="GO:0008168">
    <property type="term" value="F:methyltransferase activity"/>
    <property type="evidence" value="ECO:0007669"/>
    <property type="project" value="UniProtKB-KW"/>
</dbReference>
<comment type="caution">
    <text evidence="5">The sequence shown here is derived from an EMBL/GenBank/DDBJ whole genome shotgun (WGS) entry which is preliminary data.</text>
</comment>
<keyword evidence="1 5" id="KW-0489">Methyltransferase</keyword>
<evidence type="ECO:0000256" key="1">
    <source>
        <dbReference type="ARBA" id="ARBA00022603"/>
    </source>
</evidence>
<keyword evidence="6" id="KW-1185">Reference proteome</keyword>
<sequence>MKPVFDSYARYYDLLYQDKDYRAESEYIANLLSKKLPKAERLLELGCGTGAHAEQLANFGYFVHGIDLSETMLKRAANRKSKLVKHIAQRLTFECGDIRDIQTSEQYDAVIALFHVISYQTTNIDLSAVFNNAATQLHPGGLFIFDFWYGPAVLTQRPEVRVKRLEDEKIKVTRIAEPKMRINENVVEVNYSVFIESKATGQVEQLQETHEMRYLFLPELRSYLASAGFLEVSSSTWLTEQQLGTDSWAGLIVAIKL</sequence>
<dbReference type="PANTHER" id="PTHR43464:SF19">
    <property type="entry name" value="UBIQUINONE BIOSYNTHESIS O-METHYLTRANSFERASE, MITOCHONDRIAL"/>
    <property type="match status" value="1"/>
</dbReference>
<dbReference type="SUPFAM" id="SSF53335">
    <property type="entry name" value="S-adenosyl-L-methionine-dependent methyltransferases"/>
    <property type="match status" value="1"/>
</dbReference>